<dbReference type="InterPro" id="IPR040079">
    <property type="entry name" value="Glutathione_S-Trfase"/>
</dbReference>
<dbReference type="Gene3D" id="3.40.30.10">
    <property type="entry name" value="Glutaredoxin"/>
    <property type="match status" value="1"/>
</dbReference>
<dbReference type="RefSeq" id="WP_108690877.1">
    <property type="nucleotide sequence ID" value="NZ_QCYH01000002.1"/>
</dbReference>
<gene>
    <name evidence="3" type="ORF">DC366_03685</name>
</gene>
<dbReference type="AlphaFoldDB" id="A0A2T7G912"/>
<evidence type="ECO:0000313" key="4">
    <source>
        <dbReference type="Proteomes" id="UP000244446"/>
    </source>
</evidence>
<dbReference type="InterPro" id="IPR010987">
    <property type="entry name" value="Glutathione-S-Trfase_C-like"/>
</dbReference>
<sequence length="206" mass="22821">MKTLTLYSMPSSGNSYKIRLLLSLIGRPYRHVPCEHGAPELDAAQAEGHLPLGKLPALHLEDGTILPESNAILWYLAQGTEWLPDDPLMQSQMLAWMFFEQNRHEPVIAVRASLRCYPDRAAGATPERMAQLLDEGYSILGLLERALEAGPFLLGRTASLADLALYAYTHSAGTRGGFDMDRFPAIRVWCNRIAALPGYEPLFPDA</sequence>
<organism evidence="3 4">
    <name type="scientific">Pelagivirga sediminicola</name>
    <dbReference type="NCBI Taxonomy" id="2170575"/>
    <lineage>
        <taxon>Bacteria</taxon>
        <taxon>Pseudomonadati</taxon>
        <taxon>Pseudomonadota</taxon>
        <taxon>Alphaproteobacteria</taxon>
        <taxon>Rhodobacterales</taxon>
        <taxon>Paracoccaceae</taxon>
        <taxon>Pelagivirga</taxon>
    </lineage>
</organism>
<keyword evidence="3" id="KW-0808">Transferase</keyword>
<dbReference type="SFLD" id="SFLDG00358">
    <property type="entry name" value="Main_(cytGST)"/>
    <property type="match status" value="1"/>
</dbReference>
<dbReference type="SUPFAM" id="SSF52833">
    <property type="entry name" value="Thioredoxin-like"/>
    <property type="match status" value="1"/>
</dbReference>
<dbReference type="SUPFAM" id="SSF47616">
    <property type="entry name" value="GST C-terminal domain-like"/>
    <property type="match status" value="1"/>
</dbReference>
<evidence type="ECO:0000313" key="3">
    <source>
        <dbReference type="EMBL" id="PVA10903.1"/>
    </source>
</evidence>
<dbReference type="EMBL" id="QCYH01000002">
    <property type="protein sequence ID" value="PVA10903.1"/>
    <property type="molecule type" value="Genomic_DNA"/>
</dbReference>
<protein>
    <submittedName>
        <fullName evidence="3">Glutathione S-transferase</fullName>
    </submittedName>
</protein>
<dbReference type="OrthoDB" id="9810080at2"/>
<dbReference type="InterPro" id="IPR036249">
    <property type="entry name" value="Thioredoxin-like_sf"/>
</dbReference>
<dbReference type="Pfam" id="PF13410">
    <property type="entry name" value="GST_C_2"/>
    <property type="match status" value="1"/>
</dbReference>
<dbReference type="SFLD" id="SFLDS00019">
    <property type="entry name" value="Glutathione_Transferase_(cytos"/>
    <property type="match status" value="1"/>
</dbReference>
<comment type="caution">
    <text evidence="3">The sequence shown here is derived from an EMBL/GenBank/DDBJ whole genome shotgun (WGS) entry which is preliminary data.</text>
</comment>
<evidence type="ECO:0000259" key="2">
    <source>
        <dbReference type="PROSITE" id="PS50405"/>
    </source>
</evidence>
<accession>A0A2T7G912</accession>
<dbReference type="PANTHER" id="PTHR44051:SF2">
    <property type="entry name" value="HYPOTHETICAL GLUTATHIONE S-TRANSFERASE LIKE PROTEIN"/>
    <property type="match status" value="1"/>
</dbReference>
<dbReference type="PANTHER" id="PTHR44051">
    <property type="entry name" value="GLUTATHIONE S-TRANSFERASE-RELATED"/>
    <property type="match status" value="1"/>
</dbReference>
<feature type="domain" description="GST C-terminal" evidence="2">
    <location>
        <begin position="86"/>
        <end position="206"/>
    </location>
</feature>
<keyword evidence="4" id="KW-1185">Reference proteome</keyword>
<dbReference type="Pfam" id="PF13417">
    <property type="entry name" value="GST_N_3"/>
    <property type="match status" value="1"/>
</dbReference>
<reference evidence="3 4" key="1">
    <citation type="submission" date="2018-04" db="EMBL/GenBank/DDBJ databases">
        <title>Pelagivirga bohaiensis gen. nov., sp. nov., a bacterium isolated from the Bohai Sea.</title>
        <authorList>
            <person name="Ji X."/>
        </authorList>
    </citation>
    <scope>NUCLEOTIDE SEQUENCE [LARGE SCALE GENOMIC DNA]</scope>
    <source>
        <strain evidence="3 4">BH-SD19</strain>
    </source>
</reference>
<feature type="domain" description="GST N-terminal" evidence="1">
    <location>
        <begin position="2"/>
        <end position="84"/>
    </location>
</feature>
<dbReference type="PROSITE" id="PS50404">
    <property type="entry name" value="GST_NTER"/>
    <property type="match status" value="1"/>
</dbReference>
<proteinExistence type="predicted"/>
<dbReference type="Gene3D" id="1.20.1050.10">
    <property type="match status" value="1"/>
</dbReference>
<dbReference type="GO" id="GO:0016740">
    <property type="term" value="F:transferase activity"/>
    <property type="evidence" value="ECO:0007669"/>
    <property type="project" value="UniProtKB-KW"/>
</dbReference>
<dbReference type="Proteomes" id="UP000244446">
    <property type="component" value="Unassembled WGS sequence"/>
</dbReference>
<dbReference type="PROSITE" id="PS50405">
    <property type="entry name" value="GST_CTER"/>
    <property type="match status" value="1"/>
</dbReference>
<evidence type="ECO:0000259" key="1">
    <source>
        <dbReference type="PROSITE" id="PS50404"/>
    </source>
</evidence>
<name>A0A2T7G912_9RHOB</name>
<dbReference type="InterPro" id="IPR036282">
    <property type="entry name" value="Glutathione-S-Trfase_C_sf"/>
</dbReference>
<dbReference type="InterPro" id="IPR004045">
    <property type="entry name" value="Glutathione_S-Trfase_N"/>
</dbReference>